<gene>
    <name evidence="1" type="ORF">BACCOPRO_03386</name>
</gene>
<sequence>MPGSNEDCFSVLPEKEQEAKNRKDRKIPEFLIISEHVLCVCIYAEGNGVKVLSGKANL</sequence>
<protein>
    <submittedName>
        <fullName evidence="1">Uncharacterized protein</fullName>
    </submittedName>
</protein>
<keyword evidence="2" id="KW-1185">Reference proteome</keyword>
<evidence type="ECO:0000313" key="2">
    <source>
        <dbReference type="Proteomes" id="UP000014073"/>
    </source>
</evidence>
<name>S0FBM0_9BACT</name>
<dbReference type="HOGENOM" id="CLU_2969691_0_0_10"/>
<organism evidence="1 2">
    <name type="scientific">Phocaeicola coprophilus DSM 18228 = JCM 13818</name>
    <dbReference type="NCBI Taxonomy" id="547042"/>
    <lineage>
        <taxon>Bacteria</taxon>
        <taxon>Pseudomonadati</taxon>
        <taxon>Bacteroidota</taxon>
        <taxon>Bacteroidia</taxon>
        <taxon>Bacteroidales</taxon>
        <taxon>Bacteroidaceae</taxon>
        <taxon>Phocaeicola</taxon>
    </lineage>
</organism>
<reference evidence="1 2" key="1">
    <citation type="submission" date="2008-12" db="EMBL/GenBank/DDBJ databases">
        <authorList>
            <person name="Fulton L."/>
            <person name="Clifton S."/>
            <person name="Fulton B."/>
            <person name="Xu J."/>
            <person name="Minx P."/>
            <person name="Pepin K.H."/>
            <person name="Johnson M."/>
            <person name="Bhonagiri V."/>
            <person name="Nash W.E."/>
            <person name="Mardis E.R."/>
            <person name="Wilson R.K."/>
        </authorList>
    </citation>
    <scope>NUCLEOTIDE SEQUENCE [LARGE SCALE GENOMIC DNA]</scope>
    <source>
        <strain evidence="1 2">DSM 18228</strain>
    </source>
</reference>
<dbReference type="STRING" id="547042.BACCOPRO_03386"/>
<proteinExistence type="predicted"/>
<dbReference type="Proteomes" id="UP000014073">
    <property type="component" value="Unassembled WGS sequence"/>
</dbReference>
<dbReference type="EMBL" id="ACBW01000214">
    <property type="protein sequence ID" value="EEF77863.1"/>
    <property type="molecule type" value="Genomic_DNA"/>
</dbReference>
<comment type="caution">
    <text evidence="1">The sequence shown here is derived from an EMBL/GenBank/DDBJ whole genome shotgun (WGS) entry which is preliminary data.</text>
</comment>
<accession>S0FBM0</accession>
<evidence type="ECO:0000313" key="1">
    <source>
        <dbReference type="EMBL" id="EEF77863.1"/>
    </source>
</evidence>
<dbReference type="AlphaFoldDB" id="S0FBM0"/>